<accession>A0A9P8BZY9</accession>
<organism evidence="1 2">
    <name type="scientific">Amylocarpus encephaloides</name>
    <dbReference type="NCBI Taxonomy" id="45428"/>
    <lineage>
        <taxon>Eukaryota</taxon>
        <taxon>Fungi</taxon>
        <taxon>Dikarya</taxon>
        <taxon>Ascomycota</taxon>
        <taxon>Pezizomycotina</taxon>
        <taxon>Leotiomycetes</taxon>
        <taxon>Helotiales</taxon>
        <taxon>Helotiales incertae sedis</taxon>
        <taxon>Amylocarpus</taxon>
    </lineage>
</organism>
<comment type="caution">
    <text evidence="1">The sequence shown here is derived from an EMBL/GenBank/DDBJ whole genome shotgun (WGS) entry which is preliminary data.</text>
</comment>
<name>A0A9P8BZY9_9HELO</name>
<gene>
    <name evidence="1" type="ORF">BJ875DRAFT_336943</name>
</gene>
<dbReference type="OrthoDB" id="3554466at2759"/>
<evidence type="ECO:0000313" key="2">
    <source>
        <dbReference type="Proteomes" id="UP000824998"/>
    </source>
</evidence>
<protein>
    <submittedName>
        <fullName evidence="1">Uncharacterized protein</fullName>
    </submittedName>
</protein>
<dbReference type="InterPro" id="IPR036770">
    <property type="entry name" value="Ankyrin_rpt-contain_sf"/>
</dbReference>
<evidence type="ECO:0000313" key="1">
    <source>
        <dbReference type="EMBL" id="KAG9228477.1"/>
    </source>
</evidence>
<keyword evidence="2" id="KW-1185">Reference proteome</keyword>
<dbReference type="Gene3D" id="1.25.40.20">
    <property type="entry name" value="Ankyrin repeat-containing domain"/>
    <property type="match status" value="1"/>
</dbReference>
<sequence length="89" mass="9581">LTTLHKTLLGINPESHRLQGHLQSLQRLGSLAELIDKPDSRGRSALAGAVEYGVADAVRTLLSFGANPCQYRRSSQSQLPLLHLVIAGP</sequence>
<feature type="non-terminal residue" evidence="1">
    <location>
        <position position="89"/>
    </location>
</feature>
<dbReference type="SUPFAM" id="SSF48403">
    <property type="entry name" value="Ankyrin repeat"/>
    <property type="match status" value="1"/>
</dbReference>
<dbReference type="Proteomes" id="UP000824998">
    <property type="component" value="Unassembled WGS sequence"/>
</dbReference>
<reference evidence="1" key="1">
    <citation type="journal article" date="2021" name="IMA Fungus">
        <title>Genomic characterization of three marine fungi, including Emericellopsis atlantica sp. nov. with signatures of a generalist lifestyle and marine biomass degradation.</title>
        <authorList>
            <person name="Hagestad O.C."/>
            <person name="Hou L."/>
            <person name="Andersen J.H."/>
            <person name="Hansen E.H."/>
            <person name="Altermark B."/>
            <person name="Li C."/>
            <person name="Kuhnert E."/>
            <person name="Cox R.J."/>
            <person name="Crous P.W."/>
            <person name="Spatafora J.W."/>
            <person name="Lail K."/>
            <person name="Amirebrahimi M."/>
            <person name="Lipzen A."/>
            <person name="Pangilinan J."/>
            <person name="Andreopoulos W."/>
            <person name="Hayes R.D."/>
            <person name="Ng V."/>
            <person name="Grigoriev I.V."/>
            <person name="Jackson S.A."/>
            <person name="Sutton T.D.S."/>
            <person name="Dobson A.D.W."/>
            <person name="Rama T."/>
        </authorList>
    </citation>
    <scope>NUCLEOTIDE SEQUENCE</scope>
    <source>
        <strain evidence="1">TRa018bII</strain>
    </source>
</reference>
<feature type="non-terminal residue" evidence="1">
    <location>
        <position position="1"/>
    </location>
</feature>
<dbReference type="AlphaFoldDB" id="A0A9P8BZY9"/>
<dbReference type="EMBL" id="MU251931">
    <property type="protein sequence ID" value="KAG9228477.1"/>
    <property type="molecule type" value="Genomic_DNA"/>
</dbReference>
<proteinExistence type="predicted"/>